<dbReference type="OrthoDB" id="45365at2759"/>
<reference evidence="2" key="1">
    <citation type="journal article" date="2021" name="Mol. Ecol. Resour.">
        <title>Apolygus lucorum genome provides insights into omnivorousness and mesophyll feeding.</title>
        <authorList>
            <person name="Liu Y."/>
            <person name="Liu H."/>
            <person name="Wang H."/>
            <person name="Huang T."/>
            <person name="Liu B."/>
            <person name="Yang B."/>
            <person name="Yin L."/>
            <person name="Li B."/>
            <person name="Zhang Y."/>
            <person name="Zhang S."/>
            <person name="Jiang F."/>
            <person name="Zhang X."/>
            <person name="Ren Y."/>
            <person name="Wang B."/>
            <person name="Wang S."/>
            <person name="Lu Y."/>
            <person name="Wu K."/>
            <person name="Fan W."/>
            <person name="Wang G."/>
        </authorList>
    </citation>
    <scope>NUCLEOTIDE SEQUENCE</scope>
    <source>
        <strain evidence="2">12Hb</strain>
    </source>
</reference>
<dbReference type="Proteomes" id="UP000466442">
    <property type="component" value="Unassembled WGS sequence"/>
</dbReference>
<dbReference type="Gene3D" id="1.25.40.420">
    <property type="match status" value="1"/>
</dbReference>
<dbReference type="AlphaFoldDB" id="A0A8S9WN85"/>
<dbReference type="EMBL" id="WIXP02000017">
    <property type="protein sequence ID" value="KAF6197724.1"/>
    <property type="molecule type" value="Genomic_DNA"/>
</dbReference>
<comment type="caution">
    <text evidence="2">The sequence shown here is derived from an EMBL/GenBank/DDBJ whole genome shotgun (WGS) entry which is preliminary data.</text>
</comment>
<evidence type="ECO:0000313" key="3">
    <source>
        <dbReference type="Proteomes" id="UP000466442"/>
    </source>
</evidence>
<feature type="region of interest" description="Disordered" evidence="1">
    <location>
        <begin position="128"/>
        <end position="148"/>
    </location>
</feature>
<sequence>MDRVAKRCASYLVDNLSPDTCVGVRSLPGIAKTKEFVATVDEYIAKNFDEVSQSPSFLSLPCICLEVLTSTKAEMSLVDRALSVASLSTDSHAVSGLDNSLQDCSQLPSGDAGDTELVQDYKRLSRSISTGSNNNKVSGYGGFKSNSG</sequence>
<accession>A0A8S9WN85</accession>
<protein>
    <submittedName>
        <fullName evidence="2">Uncharacterized protein</fullName>
    </submittedName>
</protein>
<gene>
    <name evidence="2" type="ORF">GE061_008690</name>
</gene>
<evidence type="ECO:0000313" key="2">
    <source>
        <dbReference type="EMBL" id="KAF6197724.1"/>
    </source>
</evidence>
<feature type="compositionally biased region" description="Polar residues" evidence="1">
    <location>
        <begin position="128"/>
        <end position="137"/>
    </location>
</feature>
<evidence type="ECO:0000256" key="1">
    <source>
        <dbReference type="SAM" id="MobiDB-lite"/>
    </source>
</evidence>
<proteinExistence type="predicted"/>
<organism evidence="2 3">
    <name type="scientific">Apolygus lucorum</name>
    <name type="common">Small green plant bug</name>
    <name type="synonym">Lygocoris lucorum</name>
    <dbReference type="NCBI Taxonomy" id="248454"/>
    <lineage>
        <taxon>Eukaryota</taxon>
        <taxon>Metazoa</taxon>
        <taxon>Ecdysozoa</taxon>
        <taxon>Arthropoda</taxon>
        <taxon>Hexapoda</taxon>
        <taxon>Insecta</taxon>
        <taxon>Pterygota</taxon>
        <taxon>Neoptera</taxon>
        <taxon>Paraneoptera</taxon>
        <taxon>Hemiptera</taxon>
        <taxon>Heteroptera</taxon>
        <taxon>Panheteroptera</taxon>
        <taxon>Cimicomorpha</taxon>
        <taxon>Miridae</taxon>
        <taxon>Mirini</taxon>
        <taxon>Apolygus</taxon>
    </lineage>
</organism>
<name>A0A8S9WN85_APOLU</name>
<keyword evidence="3" id="KW-1185">Reference proteome</keyword>